<keyword evidence="3" id="KW-1185">Reference proteome</keyword>
<dbReference type="Proteomes" id="UP000198670">
    <property type="component" value="Unassembled WGS sequence"/>
</dbReference>
<keyword evidence="1" id="KW-1133">Transmembrane helix</keyword>
<evidence type="ECO:0000313" key="2">
    <source>
        <dbReference type="EMBL" id="SFH93680.1"/>
    </source>
</evidence>
<dbReference type="EMBL" id="FOQO01000001">
    <property type="protein sequence ID" value="SFH93680.1"/>
    <property type="molecule type" value="Genomic_DNA"/>
</dbReference>
<feature type="transmembrane region" description="Helical" evidence="1">
    <location>
        <begin position="112"/>
        <end position="132"/>
    </location>
</feature>
<dbReference type="STRING" id="1477437.SAMN05444682_101755"/>
<proteinExistence type="predicted"/>
<keyword evidence="1" id="KW-0472">Membrane</keyword>
<accession>A0A1I3E3W3</accession>
<keyword evidence="1" id="KW-0812">Transmembrane</keyword>
<protein>
    <submittedName>
        <fullName evidence="2">Uncharacterized protein</fullName>
    </submittedName>
</protein>
<dbReference type="AlphaFoldDB" id="A0A1I3E3W3"/>
<name>A0A1I3E3W3_9SPHI</name>
<reference evidence="2 3" key="1">
    <citation type="submission" date="2016-10" db="EMBL/GenBank/DDBJ databases">
        <authorList>
            <person name="de Groot N.N."/>
        </authorList>
    </citation>
    <scope>NUCLEOTIDE SEQUENCE [LARGE SCALE GENOMIC DNA]</scope>
    <source>
        <strain evidence="2 3">RK1</strain>
    </source>
</reference>
<sequence>MIPTQSHPLLVFNGFGYTDFDICRDGLLFIRDVTKGINVINPHGEDPCVYAAGDWQLVSEVSSRGNWIPWGTITRDKHPQERTYIKLADDPVETYIDSDAKEVFSAPRGADIYLFLAGSVAFWSAIILTFMLT</sequence>
<dbReference type="RefSeq" id="WP_090624314.1">
    <property type="nucleotide sequence ID" value="NZ_FOQO01000001.1"/>
</dbReference>
<evidence type="ECO:0000313" key="3">
    <source>
        <dbReference type="Proteomes" id="UP000198670"/>
    </source>
</evidence>
<evidence type="ECO:0000256" key="1">
    <source>
        <dbReference type="SAM" id="Phobius"/>
    </source>
</evidence>
<organism evidence="2 3">
    <name type="scientific">Parapedobacter indicus</name>
    <dbReference type="NCBI Taxonomy" id="1477437"/>
    <lineage>
        <taxon>Bacteria</taxon>
        <taxon>Pseudomonadati</taxon>
        <taxon>Bacteroidota</taxon>
        <taxon>Sphingobacteriia</taxon>
        <taxon>Sphingobacteriales</taxon>
        <taxon>Sphingobacteriaceae</taxon>
        <taxon>Parapedobacter</taxon>
    </lineage>
</organism>
<gene>
    <name evidence="2" type="ORF">SAMN05444682_101755</name>
</gene>